<keyword evidence="8" id="KW-0503">Monooxygenase</keyword>
<keyword evidence="4" id="KW-0285">Flavoprotein</keyword>
<evidence type="ECO:0000256" key="10">
    <source>
        <dbReference type="ARBA" id="ARBA00049401"/>
    </source>
</evidence>
<dbReference type="GO" id="GO:0000166">
    <property type="term" value="F:nucleotide binding"/>
    <property type="evidence" value="ECO:0007669"/>
    <property type="project" value="UniProtKB-KW"/>
</dbReference>
<evidence type="ECO:0000256" key="2">
    <source>
        <dbReference type="ARBA" id="ARBA00009881"/>
    </source>
</evidence>
<dbReference type="SUPFAM" id="SSF51412">
    <property type="entry name" value="Inosine monophosphate dehydrogenase (IMPDH)"/>
    <property type="match status" value="1"/>
</dbReference>
<organism evidence="12 13">
    <name type="scientific">Alteromonas confluentis</name>
    <dbReference type="NCBI Taxonomy" id="1656094"/>
    <lineage>
        <taxon>Bacteria</taxon>
        <taxon>Pseudomonadati</taxon>
        <taxon>Pseudomonadota</taxon>
        <taxon>Gammaproteobacteria</taxon>
        <taxon>Alteromonadales</taxon>
        <taxon>Alteromonadaceae</taxon>
        <taxon>Alteromonas/Salinimonas group</taxon>
        <taxon>Alteromonas</taxon>
    </lineage>
</organism>
<name>A0A1E7ZGR5_9ALTE</name>
<evidence type="ECO:0000313" key="13">
    <source>
        <dbReference type="Proteomes" id="UP000175691"/>
    </source>
</evidence>
<dbReference type="PANTHER" id="PTHR42747">
    <property type="entry name" value="NITRONATE MONOOXYGENASE-RELATED"/>
    <property type="match status" value="1"/>
</dbReference>
<evidence type="ECO:0000256" key="3">
    <source>
        <dbReference type="ARBA" id="ARBA00022575"/>
    </source>
</evidence>
<keyword evidence="12" id="KW-0223">Dioxygenase</keyword>
<dbReference type="GO" id="GO:0051213">
    <property type="term" value="F:dioxygenase activity"/>
    <property type="evidence" value="ECO:0007669"/>
    <property type="project" value="UniProtKB-KW"/>
</dbReference>
<dbReference type="CDD" id="cd04730">
    <property type="entry name" value="NPD_like"/>
    <property type="match status" value="1"/>
</dbReference>
<dbReference type="GO" id="GO:0009636">
    <property type="term" value="P:response to toxic substance"/>
    <property type="evidence" value="ECO:0007669"/>
    <property type="project" value="UniProtKB-KW"/>
</dbReference>
<comment type="caution">
    <text evidence="12">The sequence shown here is derived from an EMBL/GenBank/DDBJ whole genome shotgun (WGS) entry which is preliminary data.</text>
</comment>
<keyword evidence="3" id="KW-0216">Detoxification</keyword>
<dbReference type="InterPro" id="IPR004136">
    <property type="entry name" value="NMO"/>
</dbReference>
<proteinExistence type="inferred from homology"/>
<evidence type="ECO:0000256" key="11">
    <source>
        <dbReference type="ARBA" id="ARBA00067136"/>
    </source>
</evidence>
<protein>
    <recommendedName>
        <fullName evidence="11">Nitronate monooxygenase</fullName>
    </recommendedName>
    <alternativeName>
        <fullName evidence="9">Propionate 3-nitronate monooxygenase</fullName>
    </alternativeName>
</protein>
<comment type="cofactor">
    <cofactor evidence="1">
        <name>FMN</name>
        <dbReference type="ChEBI" id="CHEBI:58210"/>
    </cofactor>
</comment>
<gene>
    <name evidence="12" type="ORF">BFC18_01930</name>
</gene>
<dbReference type="FunFam" id="3.20.20.70:FF:000154">
    <property type="entry name" value="Probable nitronate monooxygenase"/>
    <property type="match status" value="1"/>
</dbReference>
<dbReference type="InterPro" id="IPR013785">
    <property type="entry name" value="Aldolase_TIM"/>
</dbReference>
<evidence type="ECO:0000313" key="12">
    <source>
        <dbReference type="EMBL" id="OFC72632.1"/>
    </source>
</evidence>
<dbReference type="AlphaFoldDB" id="A0A1E7ZGR5"/>
<evidence type="ECO:0000256" key="9">
    <source>
        <dbReference type="ARBA" id="ARBA00031155"/>
    </source>
</evidence>
<dbReference type="STRING" id="1656094.BFC18_01930"/>
<dbReference type="GO" id="GO:0018580">
    <property type="term" value="F:nitronate monooxygenase activity"/>
    <property type="evidence" value="ECO:0007669"/>
    <property type="project" value="InterPro"/>
</dbReference>
<comment type="catalytic activity">
    <reaction evidence="10">
        <text>3 propionate 3-nitronate + 3 O2 + H2O = 3 3-oxopropanoate + 2 nitrate + nitrite + H2O2 + 3 H(+)</text>
        <dbReference type="Rhea" id="RHEA:57332"/>
        <dbReference type="ChEBI" id="CHEBI:15377"/>
        <dbReference type="ChEBI" id="CHEBI:15378"/>
        <dbReference type="ChEBI" id="CHEBI:15379"/>
        <dbReference type="ChEBI" id="CHEBI:16240"/>
        <dbReference type="ChEBI" id="CHEBI:16301"/>
        <dbReference type="ChEBI" id="CHEBI:17632"/>
        <dbReference type="ChEBI" id="CHEBI:33190"/>
        <dbReference type="ChEBI" id="CHEBI:136067"/>
    </reaction>
</comment>
<evidence type="ECO:0000256" key="4">
    <source>
        <dbReference type="ARBA" id="ARBA00022630"/>
    </source>
</evidence>
<evidence type="ECO:0000256" key="8">
    <source>
        <dbReference type="ARBA" id="ARBA00023033"/>
    </source>
</evidence>
<comment type="similarity">
    <text evidence="2">Belongs to the nitronate monooxygenase family. NMO class I subfamily.</text>
</comment>
<evidence type="ECO:0000256" key="1">
    <source>
        <dbReference type="ARBA" id="ARBA00001917"/>
    </source>
</evidence>
<dbReference type="RefSeq" id="WP_070123256.1">
    <property type="nucleotide sequence ID" value="NZ_MDHN01000003.1"/>
</dbReference>
<evidence type="ECO:0000256" key="5">
    <source>
        <dbReference type="ARBA" id="ARBA00022643"/>
    </source>
</evidence>
<keyword evidence="5" id="KW-0288">FMN</keyword>
<keyword evidence="13" id="KW-1185">Reference proteome</keyword>
<evidence type="ECO:0000256" key="6">
    <source>
        <dbReference type="ARBA" id="ARBA00022741"/>
    </source>
</evidence>
<accession>A0A1E7ZGR5</accession>
<sequence>MYKQNRFCSDVGIHYPIIQAPMAGVSTPALAAAVSNAGGLGSLGIGASDVKSAKKLIEDTRLLTNKPFNVNVFCHEPVSRNDQVERAWLAHLSPLFAELDEMVPETLNEIYTSFISSDDVFEMLVETKPAVVSFHFGLPSDEKIHALKKRGIYTIATATNPDEARLVEDSGINAIVAQGIEAGGHRGIFEPNTTDEKLTTSVLTRKLVAQGSLPIIAAGGIVDGTGIKAAMHLGAEAAQLGTAFIVCPESAASNDYRAALTSERSLKTKLTSAISGRPARGIVNRLICHGDSDKTVLPASYPVAYDAAKKLHRAASKQGNFDFAAYWSGQGAPLKRALPADDLVSQLVKECNW</sequence>
<dbReference type="Proteomes" id="UP000175691">
    <property type="component" value="Unassembled WGS sequence"/>
</dbReference>
<keyword evidence="6" id="KW-0547">Nucleotide-binding</keyword>
<dbReference type="Gene3D" id="3.20.20.70">
    <property type="entry name" value="Aldolase class I"/>
    <property type="match status" value="1"/>
</dbReference>
<dbReference type="Pfam" id="PF03060">
    <property type="entry name" value="NMO"/>
    <property type="match status" value="1"/>
</dbReference>
<keyword evidence="7" id="KW-0560">Oxidoreductase</keyword>
<evidence type="ECO:0000256" key="7">
    <source>
        <dbReference type="ARBA" id="ARBA00023002"/>
    </source>
</evidence>
<dbReference type="OrthoDB" id="9778912at2"/>
<reference evidence="12 13" key="1">
    <citation type="submission" date="2016-08" db="EMBL/GenBank/DDBJ databases">
        <authorList>
            <person name="Seilhamer J.J."/>
        </authorList>
    </citation>
    <scope>NUCLEOTIDE SEQUENCE [LARGE SCALE GENOMIC DNA]</scope>
    <source>
        <strain evidence="12 13">KCTC 42603</strain>
    </source>
</reference>
<dbReference type="EMBL" id="MDHN01000003">
    <property type="protein sequence ID" value="OFC72632.1"/>
    <property type="molecule type" value="Genomic_DNA"/>
</dbReference>
<dbReference type="PANTHER" id="PTHR42747:SF3">
    <property type="entry name" value="NITRONATE MONOOXYGENASE-RELATED"/>
    <property type="match status" value="1"/>
</dbReference>